<evidence type="ECO:0000313" key="3">
    <source>
        <dbReference type="EMBL" id="CAI2369668.1"/>
    </source>
</evidence>
<evidence type="ECO:0008006" key="5">
    <source>
        <dbReference type="Google" id="ProtNLM"/>
    </source>
</evidence>
<keyword evidence="1" id="KW-0175">Coiled coil</keyword>
<feature type="compositionally biased region" description="Acidic residues" evidence="2">
    <location>
        <begin position="176"/>
        <end position="190"/>
    </location>
</feature>
<dbReference type="AlphaFoldDB" id="A0AAD1UHU1"/>
<dbReference type="PANTHER" id="PTHR13237:SF9">
    <property type="entry name" value="NEUROGUIDIN"/>
    <property type="match status" value="1"/>
</dbReference>
<feature type="compositionally biased region" description="Acidic residues" evidence="2">
    <location>
        <begin position="204"/>
        <end position="216"/>
    </location>
</feature>
<dbReference type="GO" id="GO:0000462">
    <property type="term" value="P:maturation of SSU-rRNA from tricistronic rRNA transcript (SSU-rRNA, 5.8S rRNA, LSU-rRNA)"/>
    <property type="evidence" value="ECO:0007669"/>
    <property type="project" value="TreeGrafter"/>
</dbReference>
<dbReference type="GO" id="GO:0032040">
    <property type="term" value="C:small-subunit processome"/>
    <property type="evidence" value="ECO:0007669"/>
    <property type="project" value="TreeGrafter"/>
</dbReference>
<feature type="coiled-coil region" evidence="1">
    <location>
        <begin position="24"/>
        <end position="51"/>
    </location>
</feature>
<dbReference type="EMBL" id="CAMPGE010010820">
    <property type="protein sequence ID" value="CAI2369668.1"/>
    <property type="molecule type" value="Genomic_DNA"/>
</dbReference>
<dbReference type="PANTHER" id="PTHR13237">
    <property type="entry name" value="SOMETHING ABOUT SILENCING PROTEIN 10-RELATED"/>
    <property type="match status" value="1"/>
</dbReference>
<protein>
    <recommendedName>
        <fullName evidence="5">Neuroguidin</fullName>
    </recommendedName>
</protein>
<feature type="region of interest" description="Disordered" evidence="2">
    <location>
        <begin position="258"/>
        <end position="277"/>
    </location>
</feature>
<evidence type="ECO:0000256" key="2">
    <source>
        <dbReference type="SAM" id="MobiDB-lite"/>
    </source>
</evidence>
<feature type="compositionally biased region" description="Basic and acidic residues" evidence="2">
    <location>
        <begin position="159"/>
        <end position="168"/>
    </location>
</feature>
<proteinExistence type="predicted"/>
<organism evidence="3 4">
    <name type="scientific">Euplotes crassus</name>
    <dbReference type="NCBI Taxonomy" id="5936"/>
    <lineage>
        <taxon>Eukaryota</taxon>
        <taxon>Sar</taxon>
        <taxon>Alveolata</taxon>
        <taxon>Ciliophora</taxon>
        <taxon>Intramacronucleata</taxon>
        <taxon>Spirotrichea</taxon>
        <taxon>Hypotrichia</taxon>
        <taxon>Euplotida</taxon>
        <taxon>Euplotidae</taxon>
        <taxon>Moneuplotes</taxon>
    </lineage>
</organism>
<dbReference type="InterPro" id="IPR007146">
    <property type="entry name" value="Sas10/Utp3/C1D"/>
</dbReference>
<reference evidence="3" key="1">
    <citation type="submission" date="2023-07" db="EMBL/GenBank/DDBJ databases">
        <authorList>
            <consortium name="AG Swart"/>
            <person name="Singh M."/>
            <person name="Singh A."/>
            <person name="Seah K."/>
            <person name="Emmerich C."/>
        </authorList>
    </citation>
    <scope>NUCLEOTIDE SEQUENCE</scope>
    <source>
        <strain evidence="3">DP1</strain>
    </source>
</reference>
<evidence type="ECO:0000313" key="4">
    <source>
        <dbReference type="Proteomes" id="UP001295684"/>
    </source>
</evidence>
<feature type="region of interest" description="Disordered" evidence="2">
    <location>
        <begin position="412"/>
        <end position="447"/>
    </location>
</feature>
<sequence>MEEKEQAENPQLLQNDIETFGTLCKEMNETLEESQEKLETLKEKLTKMNETNPPNNSGSNTFQYIDVKSMLLLNYVTSLQYFTLCKAEGKDMQEHEIFERLSYLRLIIEKLKPLDKKVDYQIEKLLKSALTQSQGESVLPNRKQKEDNLKYRPNLNNFDSKHITEKADQNMVTMEGEGEAEGEDSIEDLSDGSGDEKKANPDSSDIDPDNINSDDIDSDALERFAVKKQKAQAKNKSGEHINEEEIYKAVTNNPMKMVDTSRKAQKQREKDQNRMKRVDLVRELKHDMLDLPEEVNYGIASGNRRLIEQEKEDEDLEMKYFKRISYTVKEQKQREKKIKRLQKSDYSGITDGFHDFQRIQEFMGKTYGGDEDEEMQKHMEKEKFLQEVRSRKRDKKSKVKFLDEEINSDEAGDDVLFQKLPNRGNKSGTGDNKPKKGNKKRFKRRKN</sequence>
<feature type="region of interest" description="Disordered" evidence="2">
    <location>
        <begin position="131"/>
        <end position="216"/>
    </location>
</feature>
<dbReference type="Proteomes" id="UP001295684">
    <property type="component" value="Unassembled WGS sequence"/>
</dbReference>
<evidence type="ECO:0000256" key="1">
    <source>
        <dbReference type="SAM" id="Coils"/>
    </source>
</evidence>
<name>A0AAD1UHU1_EUPCR</name>
<feature type="compositionally biased region" description="Basic and acidic residues" evidence="2">
    <location>
        <begin position="259"/>
        <end position="277"/>
    </location>
</feature>
<accession>A0AAD1UHU1</accession>
<dbReference type="Pfam" id="PF04000">
    <property type="entry name" value="Sas10_Utp3"/>
    <property type="match status" value="1"/>
</dbReference>
<keyword evidence="4" id="KW-1185">Reference proteome</keyword>
<feature type="compositionally biased region" description="Basic residues" evidence="2">
    <location>
        <begin position="435"/>
        <end position="447"/>
    </location>
</feature>
<comment type="caution">
    <text evidence="3">The sequence shown here is derived from an EMBL/GenBank/DDBJ whole genome shotgun (WGS) entry which is preliminary data.</text>
</comment>
<gene>
    <name evidence="3" type="ORF">ECRASSUSDP1_LOCUS10971</name>
</gene>